<evidence type="ECO:0000256" key="1">
    <source>
        <dbReference type="SAM" id="Coils"/>
    </source>
</evidence>
<reference evidence="3" key="1">
    <citation type="submission" date="2019-06" db="EMBL/GenBank/DDBJ databases">
        <authorList>
            <person name="Zheng W."/>
        </authorList>
    </citation>
    <scope>NUCLEOTIDE SEQUENCE</scope>
    <source>
        <strain evidence="3">QDHG01</strain>
    </source>
</reference>
<feature type="compositionally biased region" description="Polar residues" evidence="2">
    <location>
        <begin position="556"/>
        <end position="571"/>
    </location>
</feature>
<feature type="compositionally biased region" description="Polar residues" evidence="2">
    <location>
        <begin position="747"/>
        <end position="764"/>
    </location>
</feature>
<feature type="region of interest" description="Disordered" evidence="2">
    <location>
        <begin position="732"/>
        <end position="764"/>
    </location>
</feature>
<feature type="region of interest" description="Disordered" evidence="2">
    <location>
        <begin position="550"/>
        <end position="572"/>
    </location>
</feature>
<protein>
    <submittedName>
        <fullName evidence="3">Uncharacterized protein</fullName>
    </submittedName>
</protein>
<feature type="coiled-coil region" evidence="1">
    <location>
        <begin position="251"/>
        <end position="373"/>
    </location>
</feature>
<dbReference type="Proteomes" id="UP000785679">
    <property type="component" value="Unassembled WGS sequence"/>
</dbReference>
<feature type="coiled-coil region" evidence="1">
    <location>
        <begin position="99"/>
        <end position="212"/>
    </location>
</feature>
<comment type="caution">
    <text evidence="3">The sequence shown here is derived from an EMBL/GenBank/DDBJ whole genome shotgun (WGS) entry which is preliminary data.</text>
</comment>
<dbReference type="AlphaFoldDB" id="A0A8J8NZY5"/>
<accession>A0A8J8NZY5</accession>
<feature type="compositionally biased region" description="Basic and acidic residues" evidence="2">
    <location>
        <begin position="736"/>
        <end position="746"/>
    </location>
</feature>
<keyword evidence="4" id="KW-1185">Reference proteome</keyword>
<organism evidence="3 4">
    <name type="scientific">Halteria grandinella</name>
    <dbReference type="NCBI Taxonomy" id="5974"/>
    <lineage>
        <taxon>Eukaryota</taxon>
        <taxon>Sar</taxon>
        <taxon>Alveolata</taxon>
        <taxon>Ciliophora</taxon>
        <taxon>Intramacronucleata</taxon>
        <taxon>Spirotrichea</taxon>
        <taxon>Stichotrichia</taxon>
        <taxon>Sporadotrichida</taxon>
        <taxon>Halteriidae</taxon>
        <taxon>Halteria</taxon>
    </lineage>
</organism>
<keyword evidence="1" id="KW-0175">Coiled coil</keyword>
<gene>
    <name evidence="3" type="ORF">FGO68_gene14346</name>
</gene>
<name>A0A8J8NZY5_HALGN</name>
<proteinExistence type="predicted"/>
<evidence type="ECO:0000313" key="4">
    <source>
        <dbReference type="Proteomes" id="UP000785679"/>
    </source>
</evidence>
<evidence type="ECO:0000256" key="2">
    <source>
        <dbReference type="SAM" id="MobiDB-lite"/>
    </source>
</evidence>
<feature type="region of interest" description="Disordered" evidence="2">
    <location>
        <begin position="1"/>
        <end position="37"/>
    </location>
</feature>
<feature type="coiled-coil region" evidence="1">
    <location>
        <begin position="663"/>
        <end position="690"/>
    </location>
</feature>
<feature type="compositionally biased region" description="Basic and acidic residues" evidence="2">
    <location>
        <begin position="1"/>
        <end position="15"/>
    </location>
</feature>
<dbReference type="EMBL" id="RRYP01003551">
    <property type="protein sequence ID" value="TNV83699.1"/>
    <property type="molecule type" value="Genomic_DNA"/>
</dbReference>
<feature type="compositionally biased region" description="Polar residues" evidence="2">
    <location>
        <begin position="16"/>
        <end position="28"/>
    </location>
</feature>
<sequence>MSYHSNEKLRSHLNEKGSSYKKQVLHTSPSKDKRMPLSKLHKSPLVHGQSMPSKQPQLLRIDSGEPEVNNESADIPDNEERIPTDAALNTSIQSSQYTLNNQHSELVLVKEELNRKNQEIADLKLTSKQRINEMQQLDNLNRNLCSQLEDLKSNTEERLYKQQMGHQEQLADFQERCKLQIDDLRAQYTQVNDQLRYECEKAKTELKFLKIDHSSLIQNIDVKEELRELREVYVGEVQQTRYQLDMFVKENHELREQNGLYQKKLTEVETQNQGLLKKERQIEAKYGIAKQKLDDALRIIENSKQMLEILQEIKSQMSQLQQNKSQLLGSKAAGDYSQSKKIVYNPNHHARSLTLMEQKLRDLEKSFASTQQDTLRLYESPFPSNNTTPIDLKMAKQRSQANRQKTPVLQNRQPHKSPLMIIKPPHETIDLNGKFDKSQLTKQEEQKRMGFLNVSTMKSHTPVVTRNDAVKKPSLLFKPTQSMANKIDESQALNTTMGSDLYPMSKVGTSFNQSNNLVAFFSSPEKRLLQGQKVDGLVGSQGLALSRKHKEENQRLKVNQKTPSRAINESSLLKGPESKIQFENKFNLHNLLEGNEINQDDTIDIKYSEFSEKHGLTIIPQSNLHEKSFLSSMDYRSHGLEGNVGGARNPSDQQDYTIMAQKLALYELLYKQAESTSQSLREELEQFKKQQPFVSAEKVPNVTLNVNTTNVTCFNIGCSQTTNNHELIIDPIQARPEQKSKREQKSTKSTLKPDQNENAAQGSKWTNFLTAKRVKSVDRSQNGVSSFQIYSNKKGSFYPEESANSGHVQFISSQGDTQQLPQRVISHENGATKSIGQVHIEQSVPTMMPKGACITPVAQKRKYSD</sequence>
<evidence type="ECO:0000313" key="3">
    <source>
        <dbReference type="EMBL" id="TNV83699.1"/>
    </source>
</evidence>